<dbReference type="RefSeq" id="WP_069380796.1">
    <property type="nucleotide sequence ID" value="NZ_CP017141.1"/>
</dbReference>
<dbReference type="InterPro" id="IPR001789">
    <property type="entry name" value="Sig_transdc_resp-reg_receiver"/>
</dbReference>
<dbReference type="SMART" id="SM00862">
    <property type="entry name" value="Trans_reg_C"/>
    <property type="match status" value="1"/>
</dbReference>
<evidence type="ECO:0000256" key="1">
    <source>
        <dbReference type="ARBA" id="ARBA00022553"/>
    </source>
</evidence>
<keyword evidence="5" id="KW-0804">Transcription</keyword>
<dbReference type="GO" id="GO:0032993">
    <property type="term" value="C:protein-DNA complex"/>
    <property type="evidence" value="ECO:0007669"/>
    <property type="project" value="TreeGrafter"/>
</dbReference>
<dbReference type="PANTHER" id="PTHR48111:SF22">
    <property type="entry name" value="REGULATOR OF RPOS"/>
    <property type="match status" value="1"/>
</dbReference>
<keyword evidence="4 7" id="KW-0238">DNA-binding</keyword>
<organism evidence="10 11">
    <name type="scientific">Pedobacter steynii</name>
    <dbReference type="NCBI Taxonomy" id="430522"/>
    <lineage>
        <taxon>Bacteria</taxon>
        <taxon>Pseudomonadati</taxon>
        <taxon>Bacteroidota</taxon>
        <taxon>Sphingobacteriia</taxon>
        <taxon>Sphingobacteriales</taxon>
        <taxon>Sphingobacteriaceae</taxon>
        <taxon>Pedobacter</taxon>
    </lineage>
</organism>
<dbReference type="InterPro" id="IPR036388">
    <property type="entry name" value="WH-like_DNA-bd_sf"/>
</dbReference>
<dbReference type="InterPro" id="IPR001867">
    <property type="entry name" value="OmpR/PhoB-type_DNA-bd"/>
</dbReference>
<dbReference type="EMBL" id="CP017141">
    <property type="protein sequence ID" value="AOM79133.1"/>
    <property type="molecule type" value="Genomic_DNA"/>
</dbReference>
<protein>
    <submittedName>
        <fullName evidence="10">DNA-binding response regulator</fullName>
    </submittedName>
</protein>
<dbReference type="GO" id="GO:0006355">
    <property type="term" value="P:regulation of DNA-templated transcription"/>
    <property type="evidence" value="ECO:0007669"/>
    <property type="project" value="InterPro"/>
</dbReference>
<dbReference type="PROSITE" id="PS50110">
    <property type="entry name" value="RESPONSE_REGULATORY"/>
    <property type="match status" value="1"/>
</dbReference>
<dbReference type="OrthoDB" id="9790442at2"/>
<dbReference type="GO" id="GO:0005829">
    <property type="term" value="C:cytosol"/>
    <property type="evidence" value="ECO:0007669"/>
    <property type="project" value="TreeGrafter"/>
</dbReference>
<dbReference type="AlphaFoldDB" id="A0A1D7QKJ4"/>
<keyword evidence="2" id="KW-0902">Two-component regulatory system</keyword>
<dbReference type="Gene3D" id="6.10.250.690">
    <property type="match status" value="1"/>
</dbReference>
<feature type="modified residue" description="4-aspartylphosphate" evidence="6">
    <location>
        <position position="51"/>
    </location>
</feature>
<feature type="domain" description="Response regulatory" evidence="8">
    <location>
        <begin position="2"/>
        <end position="116"/>
    </location>
</feature>
<dbReference type="SMART" id="SM00448">
    <property type="entry name" value="REC"/>
    <property type="match status" value="1"/>
</dbReference>
<dbReference type="InterPro" id="IPR011006">
    <property type="entry name" value="CheY-like_superfamily"/>
</dbReference>
<dbReference type="SUPFAM" id="SSF52172">
    <property type="entry name" value="CheY-like"/>
    <property type="match status" value="1"/>
</dbReference>
<dbReference type="Gene3D" id="3.40.50.2300">
    <property type="match status" value="1"/>
</dbReference>
<evidence type="ECO:0000256" key="6">
    <source>
        <dbReference type="PROSITE-ProRule" id="PRU00169"/>
    </source>
</evidence>
<gene>
    <name evidence="10" type="ORF">BFS30_19340</name>
</gene>
<accession>A0A1D7QKJ4</accession>
<dbReference type="PROSITE" id="PS51755">
    <property type="entry name" value="OMPR_PHOB"/>
    <property type="match status" value="1"/>
</dbReference>
<dbReference type="GO" id="GO:0000976">
    <property type="term" value="F:transcription cis-regulatory region binding"/>
    <property type="evidence" value="ECO:0007669"/>
    <property type="project" value="TreeGrafter"/>
</dbReference>
<dbReference type="InterPro" id="IPR039420">
    <property type="entry name" value="WalR-like"/>
</dbReference>
<dbReference type="Proteomes" id="UP000094313">
    <property type="component" value="Chromosome"/>
</dbReference>
<reference evidence="10 11" key="1">
    <citation type="submission" date="2016-08" db="EMBL/GenBank/DDBJ databases">
        <authorList>
            <person name="Seilhamer J.J."/>
        </authorList>
    </citation>
    <scope>NUCLEOTIDE SEQUENCE [LARGE SCALE GENOMIC DNA]</scope>
    <source>
        <strain evidence="10 11">DX4</strain>
    </source>
</reference>
<evidence type="ECO:0000256" key="7">
    <source>
        <dbReference type="PROSITE-ProRule" id="PRU01091"/>
    </source>
</evidence>
<proteinExistence type="predicted"/>
<evidence type="ECO:0000256" key="3">
    <source>
        <dbReference type="ARBA" id="ARBA00023015"/>
    </source>
</evidence>
<evidence type="ECO:0000256" key="2">
    <source>
        <dbReference type="ARBA" id="ARBA00023012"/>
    </source>
</evidence>
<keyword evidence="3" id="KW-0805">Transcription regulation</keyword>
<evidence type="ECO:0000259" key="8">
    <source>
        <dbReference type="PROSITE" id="PS50110"/>
    </source>
</evidence>
<evidence type="ECO:0000313" key="11">
    <source>
        <dbReference type="Proteomes" id="UP000094313"/>
    </source>
</evidence>
<dbReference type="Pfam" id="PF00072">
    <property type="entry name" value="Response_reg"/>
    <property type="match status" value="1"/>
</dbReference>
<dbReference type="KEGG" id="psty:BFS30_19340"/>
<dbReference type="Gene3D" id="1.10.10.10">
    <property type="entry name" value="Winged helix-like DNA-binding domain superfamily/Winged helix DNA-binding domain"/>
    <property type="match status" value="1"/>
</dbReference>
<dbReference type="PANTHER" id="PTHR48111">
    <property type="entry name" value="REGULATOR OF RPOS"/>
    <property type="match status" value="1"/>
</dbReference>
<name>A0A1D7QKJ4_9SPHI</name>
<keyword evidence="11" id="KW-1185">Reference proteome</keyword>
<dbReference type="Pfam" id="PF00486">
    <property type="entry name" value="Trans_reg_C"/>
    <property type="match status" value="1"/>
</dbReference>
<feature type="domain" description="OmpR/PhoB-type" evidence="9">
    <location>
        <begin position="124"/>
        <end position="224"/>
    </location>
</feature>
<evidence type="ECO:0000259" key="9">
    <source>
        <dbReference type="PROSITE" id="PS51755"/>
    </source>
</evidence>
<sequence>MKLLLVEDEADLQEVIRQSLEKENYLVETADSYALALDKIVSYEYDCILLDIMLPDGSGLDLLAELKQMNKSDNVIIISAKDALEDKVKGLDMGADDYLVKPFHIAELNARIKSVWRRKSLNGKNTMEYANMRMDLDERQVWIEGNELLLNRKEFDILSYLSVNKNRLVNKTALAEQVWGDYMDGADDYEFIYSQIKNLRRKLKENNAGIEIQAVYGIGYKLVTL</sequence>
<dbReference type="GO" id="GO:0000156">
    <property type="term" value="F:phosphorelay response regulator activity"/>
    <property type="evidence" value="ECO:0007669"/>
    <property type="project" value="TreeGrafter"/>
</dbReference>
<dbReference type="CDD" id="cd00383">
    <property type="entry name" value="trans_reg_C"/>
    <property type="match status" value="1"/>
</dbReference>
<keyword evidence="1 6" id="KW-0597">Phosphoprotein</keyword>
<evidence type="ECO:0000313" key="10">
    <source>
        <dbReference type="EMBL" id="AOM79133.1"/>
    </source>
</evidence>
<feature type="DNA-binding region" description="OmpR/PhoB-type" evidence="7">
    <location>
        <begin position="124"/>
        <end position="224"/>
    </location>
</feature>
<evidence type="ECO:0000256" key="4">
    <source>
        <dbReference type="ARBA" id="ARBA00023125"/>
    </source>
</evidence>
<evidence type="ECO:0000256" key="5">
    <source>
        <dbReference type="ARBA" id="ARBA00023163"/>
    </source>
</evidence>